<keyword evidence="1" id="KW-0812">Transmembrane</keyword>
<name>A0A0V0H2W7_SOLCH</name>
<evidence type="ECO:0000256" key="1">
    <source>
        <dbReference type="SAM" id="Phobius"/>
    </source>
</evidence>
<evidence type="ECO:0000313" key="2">
    <source>
        <dbReference type="EMBL" id="JAP14525.1"/>
    </source>
</evidence>
<sequence length="70" mass="7929">MCFSFGFTPHKYNLKLIFFLIQLIGNIIALSYFLLSIPCSGFSNFRLQLFDLVEHKVQGDGNCQVTLLPG</sequence>
<dbReference type="EMBL" id="GEDG01026444">
    <property type="protein sequence ID" value="JAP14525.1"/>
    <property type="molecule type" value="Transcribed_RNA"/>
</dbReference>
<protein>
    <submittedName>
        <fullName evidence="2">Putative ovule protein</fullName>
    </submittedName>
</protein>
<feature type="transmembrane region" description="Helical" evidence="1">
    <location>
        <begin position="12"/>
        <end position="35"/>
    </location>
</feature>
<keyword evidence="1" id="KW-1133">Transmembrane helix</keyword>
<keyword evidence="1" id="KW-0472">Membrane</keyword>
<organism evidence="2">
    <name type="scientific">Solanum chacoense</name>
    <name type="common">Chaco potato</name>
    <dbReference type="NCBI Taxonomy" id="4108"/>
    <lineage>
        <taxon>Eukaryota</taxon>
        <taxon>Viridiplantae</taxon>
        <taxon>Streptophyta</taxon>
        <taxon>Embryophyta</taxon>
        <taxon>Tracheophyta</taxon>
        <taxon>Spermatophyta</taxon>
        <taxon>Magnoliopsida</taxon>
        <taxon>eudicotyledons</taxon>
        <taxon>Gunneridae</taxon>
        <taxon>Pentapetalae</taxon>
        <taxon>asterids</taxon>
        <taxon>lamiids</taxon>
        <taxon>Solanales</taxon>
        <taxon>Solanaceae</taxon>
        <taxon>Solanoideae</taxon>
        <taxon>Solaneae</taxon>
        <taxon>Solanum</taxon>
    </lineage>
</organism>
<dbReference type="AlphaFoldDB" id="A0A0V0H2W7"/>
<proteinExistence type="predicted"/>
<accession>A0A0V0H2W7</accession>
<reference evidence="2" key="1">
    <citation type="submission" date="2015-12" db="EMBL/GenBank/DDBJ databases">
        <title>Gene expression during late stages of embryo sac development: a critical building block for successful pollen-pistil interactions.</title>
        <authorList>
            <person name="Liu Y."/>
            <person name="Joly V."/>
            <person name="Sabar M."/>
            <person name="Matton D.P."/>
        </authorList>
    </citation>
    <scope>NUCLEOTIDE SEQUENCE</scope>
</reference>